<dbReference type="InterPro" id="IPR017857">
    <property type="entry name" value="Coagulation_fac-like_Gla_dom"/>
</dbReference>
<evidence type="ECO:0000313" key="22">
    <source>
        <dbReference type="Ensembl" id="ENSSPUP00000008548.1"/>
    </source>
</evidence>
<dbReference type="PROSITE" id="PS50026">
    <property type="entry name" value="EGF_3"/>
    <property type="match status" value="2"/>
</dbReference>
<dbReference type="Ensembl" id="ENSSPUT00000009118.1">
    <property type="protein sequence ID" value="ENSSPUP00000008548.1"/>
    <property type="gene ID" value="ENSSPUG00000006628.1"/>
</dbReference>
<keyword evidence="10" id="KW-0106">Calcium</keyword>
<evidence type="ECO:0000256" key="12">
    <source>
        <dbReference type="ARBA" id="ARBA00023145"/>
    </source>
</evidence>
<dbReference type="InterPro" id="IPR001881">
    <property type="entry name" value="EGF-like_Ca-bd_dom"/>
</dbReference>
<evidence type="ECO:0000313" key="23">
    <source>
        <dbReference type="Proteomes" id="UP000694392"/>
    </source>
</evidence>
<dbReference type="Gene3D" id="2.60.120.200">
    <property type="match status" value="2"/>
</dbReference>
<keyword evidence="16" id="KW-0280">Fibrinolysis</keyword>
<keyword evidence="11" id="KW-0094">Blood coagulation</keyword>
<feature type="disulfide bond" evidence="18">
    <location>
        <begin position="627"/>
        <end position="654"/>
    </location>
</feature>
<dbReference type="FunFam" id="4.10.740.10:FF:000001">
    <property type="entry name" value="vitamin K-dependent protein S"/>
    <property type="match status" value="1"/>
</dbReference>
<dbReference type="PANTHER" id="PTHR24040">
    <property type="entry name" value="LAMININ G-LIKE DOMAIN-CONTAINING PROTEIN"/>
    <property type="match status" value="1"/>
</dbReference>
<dbReference type="Proteomes" id="UP000694392">
    <property type="component" value="Unplaced"/>
</dbReference>
<evidence type="ECO:0000256" key="15">
    <source>
        <dbReference type="ARBA" id="ARBA00023278"/>
    </source>
</evidence>
<evidence type="ECO:0000259" key="20">
    <source>
        <dbReference type="PROSITE" id="PS50026"/>
    </source>
</evidence>
<keyword evidence="13 18" id="KW-1015">Disulfide bond</keyword>
<dbReference type="InterPro" id="IPR000152">
    <property type="entry name" value="EGF-type_Asp/Asn_hydroxyl_site"/>
</dbReference>
<dbReference type="FunFam" id="2.60.120.200:FF:000129">
    <property type="entry name" value="Vitamin K-dependent protein S"/>
    <property type="match status" value="1"/>
</dbReference>
<accession>A0A8D0GQ90</accession>
<keyword evidence="4" id="KW-0301">Gamma-carboxyglutamic acid</keyword>
<reference evidence="22" key="2">
    <citation type="submission" date="2025-09" db="UniProtKB">
        <authorList>
            <consortium name="Ensembl"/>
        </authorList>
    </citation>
    <scope>IDENTIFICATION</scope>
</reference>
<evidence type="ECO:0000256" key="3">
    <source>
        <dbReference type="ARBA" id="ARBA00017875"/>
    </source>
</evidence>
<dbReference type="Pfam" id="PF00054">
    <property type="entry name" value="Laminin_G_1"/>
    <property type="match status" value="1"/>
</dbReference>
<gene>
    <name evidence="22" type="primary">PROS1</name>
</gene>
<dbReference type="InterPro" id="IPR009030">
    <property type="entry name" value="Growth_fac_rcpt_cys_sf"/>
</dbReference>
<keyword evidence="15" id="KW-0379">Hydroxylation</keyword>
<proteinExistence type="predicted"/>
<dbReference type="InterPro" id="IPR000294">
    <property type="entry name" value="GLA_domain"/>
</dbReference>
<keyword evidence="12" id="KW-0865">Zymogen</keyword>
<sequence>METVLVALVNDLLCDLDQGRSILLILLDLSATFDTYATEFLVRKRRANTLFEESKKGNMERECVEEMCNKEEAREIFENDPETEYFYPKYLGCLASHRKAIFRVAELTSDSPSDLRTCVTQISNQCIPLPCNKDGYKECQDGQARYTCIYRNECKLGLNVCGTAKCKNTPGKYECECAEGYRYNSTSKNCEDRNECKLGLNVCGTAKCKNTPGKYECECAEGYRYNSTSKNCEDVDECAGNSCAHMCVNTPGSYNCYCDGKKGFKLSEDMKNCEPVPVCVPLNLEKNVAFLYLAEQFIGIPVLYLRFRLPETTKFSAEFDFRTFDKEGVMLYAESPDNTAWFLLALRDGKIEIQFKNELGTKVTSGGKAINDGLWHIVSVEELDHSISIKIAKEAVMNINSPGSLFKPSNGFLETKVYIAGLPRKVDNTLIKPINPRLDGCIREWNLLNQGNSGVQEIIKQKQSKHCLVTVGKGSYYPGTGVAVFHINYNNLTNAEDWLVNVTLTVRPSTGTGVMFALVSGETVPLALAIVDSNSSNSQEIIVAIENFIVARLESKRLCTPKKVLIGLRVTKQLLEVSVDSQTDIAVLEQELSVLDRAMQESVSTYLGGIPDTPVDATPVSAFYNGCMEVNINDRQLDLDEAVSKQNDIRSHSCPLITEGMLNS</sequence>
<dbReference type="FunFam" id="2.10.25.10:FF:000426">
    <property type="entry name" value="Vitamin K-dependent protein S"/>
    <property type="match status" value="2"/>
</dbReference>
<dbReference type="AlphaFoldDB" id="A0A8D0GQ90"/>
<dbReference type="SUPFAM" id="SSF57630">
    <property type="entry name" value="GLA-domain"/>
    <property type="match status" value="1"/>
</dbReference>
<dbReference type="GO" id="GO:0005509">
    <property type="term" value="F:calcium ion binding"/>
    <property type="evidence" value="ECO:0007669"/>
    <property type="project" value="InterPro"/>
</dbReference>
<dbReference type="CDD" id="cd00054">
    <property type="entry name" value="EGF_CA"/>
    <property type="match status" value="2"/>
</dbReference>
<dbReference type="Pfam" id="PF07645">
    <property type="entry name" value="EGF_CA"/>
    <property type="match status" value="3"/>
</dbReference>
<keyword evidence="9" id="KW-0677">Repeat</keyword>
<dbReference type="OMA" id="GQAAFTC"/>
<dbReference type="InterPro" id="IPR035972">
    <property type="entry name" value="GLA-like_dom_SF"/>
</dbReference>
<feature type="domain" description="EGF-like" evidence="20">
    <location>
        <begin position="192"/>
        <end position="233"/>
    </location>
</feature>
<dbReference type="PROSITE" id="PS50025">
    <property type="entry name" value="LAM_G_DOMAIN"/>
    <property type="match status" value="2"/>
</dbReference>
<reference evidence="22" key="1">
    <citation type="submission" date="2025-08" db="UniProtKB">
        <authorList>
            <consortium name="Ensembl"/>
        </authorList>
    </citation>
    <scope>IDENTIFICATION</scope>
</reference>
<keyword evidence="23" id="KW-1185">Reference proteome</keyword>
<feature type="domain" description="Laminin G" evidence="19">
    <location>
        <begin position="287"/>
        <end position="467"/>
    </location>
</feature>
<dbReference type="PROSITE" id="PS00011">
    <property type="entry name" value="GLA_1"/>
    <property type="match status" value="1"/>
</dbReference>
<dbReference type="PROSITE" id="PS01187">
    <property type="entry name" value="EGF_CA"/>
    <property type="match status" value="2"/>
</dbReference>
<keyword evidence="8" id="KW-0356">Hemostasis</keyword>
<dbReference type="GO" id="GO:0005615">
    <property type="term" value="C:extracellular space"/>
    <property type="evidence" value="ECO:0007669"/>
    <property type="project" value="Ensembl"/>
</dbReference>
<evidence type="ECO:0000256" key="17">
    <source>
        <dbReference type="PROSITE-ProRule" id="PRU00076"/>
    </source>
</evidence>
<evidence type="ECO:0000256" key="2">
    <source>
        <dbReference type="ARBA" id="ARBA00004613"/>
    </source>
</evidence>
<dbReference type="SUPFAM" id="SSF49899">
    <property type="entry name" value="Concanavalin A-like lectins/glucanases"/>
    <property type="match status" value="2"/>
</dbReference>
<evidence type="ECO:0000256" key="16">
    <source>
        <dbReference type="ARBA" id="ARBA00023281"/>
    </source>
</evidence>
<evidence type="ECO:0000256" key="10">
    <source>
        <dbReference type="ARBA" id="ARBA00022837"/>
    </source>
</evidence>
<dbReference type="FunFam" id="2.60.120.200:FF:000077">
    <property type="entry name" value="vitamin K-dependent protein S"/>
    <property type="match status" value="1"/>
</dbReference>
<evidence type="ECO:0000256" key="14">
    <source>
        <dbReference type="ARBA" id="ARBA00023180"/>
    </source>
</evidence>
<dbReference type="InterPro" id="IPR013320">
    <property type="entry name" value="ConA-like_dom_sf"/>
</dbReference>
<feature type="domain" description="Laminin G" evidence="19">
    <location>
        <begin position="476"/>
        <end position="654"/>
    </location>
</feature>
<dbReference type="InterPro" id="IPR001791">
    <property type="entry name" value="Laminin_G"/>
</dbReference>
<evidence type="ECO:0000256" key="1">
    <source>
        <dbReference type="ARBA" id="ARBA00002240"/>
    </source>
</evidence>
<dbReference type="PANTHER" id="PTHR24040:SF0">
    <property type="entry name" value="VITAMIN K-DEPENDENT PROTEIN S"/>
    <property type="match status" value="1"/>
</dbReference>
<dbReference type="InterPro" id="IPR049883">
    <property type="entry name" value="NOTCH1_EGF-like"/>
</dbReference>
<dbReference type="SMART" id="SM00181">
    <property type="entry name" value="EGF"/>
    <property type="match status" value="3"/>
</dbReference>
<evidence type="ECO:0000256" key="7">
    <source>
        <dbReference type="ARBA" id="ARBA00022685"/>
    </source>
</evidence>
<evidence type="ECO:0000256" key="8">
    <source>
        <dbReference type="ARBA" id="ARBA00022696"/>
    </source>
</evidence>
<dbReference type="InterPro" id="IPR051145">
    <property type="entry name" value="GAS-SHBG-PROS"/>
</dbReference>
<keyword evidence="5" id="KW-0964">Secreted</keyword>
<evidence type="ECO:0000259" key="19">
    <source>
        <dbReference type="PROSITE" id="PS50025"/>
    </source>
</evidence>
<evidence type="ECO:0000259" key="21">
    <source>
        <dbReference type="PROSITE" id="PS50998"/>
    </source>
</evidence>
<dbReference type="SMART" id="SM00179">
    <property type="entry name" value="EGF_CA"/>
    <property type="match status" value="3"/>
</dbReference>
<dbReference type="Gene3D" id="4.10.740.10">
    <property type="entry name" value="Coagulation Factor IX"/>
    <property type="match status" value="1"/>
</dbReference>
<dbReference type="SUPFAM" id="SSF57184">
    <property type="entry name" value="Growth factor receptor domain"/>
    <property type="match status" value="1"/>
</dbReference>
<feature type="domain" description="Gla" evidence="21">
    <location>
        <begin position="46"/>
        <end position="92"/>
    </location>
</feature>
<dbReference type="InterPro" id="IPR000742">
    <property type="entry name" value="EGF"/>
</dbReference>
<dbReference type="GO" id="GO:0007596">
    <property type="term" value="P:blood coagulation"/>
    <property type="evidence" value="ECO:0007669"/>
    <property type="project" value="UniProtKB-KW"/>
</dbReference>
<evidence type="ECO:0000256" key="5">
    <source>
        <dbReference type="ARBA" id="ARBA00022525"/>
    </source>
</evidence>
<name>A0A8D0GQ90_SPHPU</name>
<comment type="subcellular location">
    <subcellularLocation>
        <location evidence="2">Secreted</location>
    </subcellularLocation>
</comment>
<evidence type="ECO:0000256" key="18">
    <source>
        <dbReference type="PROSITE-ProRule" id="PRU00122"/>
    </source>
</evidence>
<dbReference type="SMART" id="SM00282">
    <property type="entry name" value="LamG"/>
    <property type="match status" value="2"/>
</dbReference>
<evidence type="ECO:0000256" key="9">
    <source>
        <dbReference type="ARBA" id="ARBA00022737"/>
    </source>
</evidence>
<dbReference type="PRINTS" id="PR00001">
    <property type="entry name" value="GLABLOOD"/>
</dbReference>
<keyword evidence="7" id="KW-0165">Cleavage on pair of basic residues</keyword>
<dbReference type="PROSITE" id="PS00010">
    <property type="entry name" value="ASX_HYDROXYL"/>
    <property type="match status" value="3"/>
</dbReference>
<protein>
    <recommendedName>
        <fullName evidence="3">Vitamin K-dependent protein S</fullName>
    </recommendedName>
</protein>
<comment type="caution">
    <text evidence="17">Lacks conserved residue(s) required for the propagation of feature annotation.</text>
</comment>
<dbReference type="GO" id="GO:0044469">
    <property type="term" value="P:venom-mediated blood coagulation"/>
    <property type="evidence" value="ECO:0007669"/>
    <property type="project" value="UniProtKB-ARBA"/>
</dbReference>
<dbReference type="PROSITE" id="PS50998">
    <property type="entry name" value="GLA_2"/>
    <property type="match status" value="1"/>
</dbReference>
<dbReference type="Pfam" id="PF00594">
    <property type="entry name" value="Gla"/>
    <property type="match status" value="1"/>
</dbReference>
<dbReference type="Gene3D" id="2.10.25.10">
    <property type="entry name" value="Laminin"/>
    <property type="match status" value="3"/>
</dbReference>
<evidence type="ECO:0000256" key="6">
    <source>
        <dbReference type="ARBA" id="ARBA00022536"/>
    </source>
</evidence>
<dbReference type="SMART" id="SM00069">
    <property type="entry name" value="GLA"/>
    <property type="match status" value="1"/>
</dbReference>
<dbReference type="InterPro" id="IPR018097">
    <property type="entry name" value="EGF_Ca-bd_CS"/>
</dbReference>
<organism evidence="22 23">
    <name type="scientific">Sphenodon punctatus</name>
    <name type="common">Tuatara</name>
    <name type="synonym">Hatteria punctata</name>
    <dbReference type="NCBI Taxonomy" id="8508"/>
    <lineage>
        <taxon>Eukaryota</taxon>
        <taxon>Metazoa</taxon>
        <taxon>Chordata</taxon>
        <taxon>Craniata</taxon>
        <taxon>Vertebrata</taxon>
        <taxon>Euteleostomi</taxon>
        <taxon>Lepidosauria</taxon>
        <taxon>Sphenodontia</taxon>
        <taxon>Sphenodontidae</taxon>
        <taxon>Sphenodon</taxon>
    </lineage>
</organism>
<keyword evidence="14" id="KW-0325">Glycoprotein</keyword>
<dbReference type="GO" id="GO:0042730">
    <property type="term" value="P:fibrinolysis"/>
    <property type="evidence" value="ECO:0007669"/>
    <property type="project" value="UniProtKB-KW"/>
</dbReference>
<evidence type="ECO:0000256" key="13">
    <source>
        <dbReference type="ARBA" id="ARBA00023157"/>
    </source>
</evidence>
<dbReference type="GeneTree" id="ENSGT00940000154035"/>
<comment type="function">
    <text evidence="1">Anticoagulant plasma protein; it is a cofactor to activated protein C in the degradation of coagulation factors Va and VIIIa. It helps to prevent coagulation and stimulating fibrinolysis.</text>
</comment>
<keyword evidence="6 17" id="KW-0245">EGF-like domain</keyword>
<feature type="domain" description="EGF-like" evidence="20">
    <location>
        <begin position="234"/>
        <end position="274"/>
    </location>
</feature>
<evidence type="ECO:0000256" key="11">
    <source>
        <dbReference type="ARBA" id="ARBA00023084"/>
    </source>
</evidence>
<dbReference type="CDD" id="cd00110">
    <property type="entry name" value="LamG"/>
    <property type="match status" value="1"/>
</dbReference>
<dbReference type="PROSITE" id="PS01186">
    <property type="entry name" value="EGF_2"/>
    <property type="match status" value="2"/>
</dbReference>
<evidence type="ECO:0000256" key="4">
    <source>
        <dbReference type="ARBA" id="ARBA00022479"/>
    </source>
</evidence>